<organism evidence="3 4">
    <name type="scientific">Cohnella kolymensis</name>
    <dbReference type="NCBI Taxonomy" id="1590652"/>
    <lineage>
        <taxon>Bacteria</taxon>
        <taxon>Bacillati</taxon>
        <taxon>Bacillota</taxon>
        <taxon>Bacilli</taxon>
        <taxon>Bacillales</taxon>
        <taxon>Paenibacillaceae</taxon>
        <taxon>Cohnella</taxon>
    </lineage>
</organism>
<evidence type="ECO:0000313" key="4">
    <source>
        <dbReference type="Proteomes" id="UP000054526"/>
    </source>
</evidence>
<proteinExistence type="predicted"/>
<evidence type="ECO:0008006" key="5">
    <source>
        <dbReference type="Google" id="ProtNLM"/>
    </source>
</evidence>
<comment type="caution">
    <text evidence="3">The sequence shown here is derived from an EMBL/GenBank/DDBJ whole genome shotgun (WGS) entry which is preliminary data.</text>
</comment>
<protein>
    <recommendedName>
        <fullName evidence="5">Aminodeoxychorismate lyase</fullName>
    </recommendedName>
</protein>
<keyword evidence="4" id="KW-1185">Reference proteome</keyword>
<feature type="transmembrane region" description="Helical" evidence="2">
    <location>
        <begin position="7"/>
        <end position="28"/>
    </location>
</feature>
<dbReference type="EMBL" id="JXAL01000023">
    <property type="protein sequence ID" value="KIL35313.1"/>
    <property type="molecule type" value="Genomic_DNA"/>
</dbReference>
<dbReference type="Gene3D" id="3.30.1490.480">
    <property type="entry name" value="Endolytic murein transglycosylase"/>
    <property type="match status" value="1"/>
</dbReference>
<dbReference type="RefSeq" id="WP_041064720.1">
    <property type="nucleotide sequence ID" value="NZ_JXAL01000023.1"/>
</dbReference>
<evidence type="ECO:0000313" key="3">
    <source>
        <dbReference type="EMBL" id="KIL35313.1"/>
    </source>
</evidence>
<dbReference type="Proteomes" id="UP000054526">
    <property type="component" value="Unassembled WGS sequence"/>
</dbReference>
<feature type="compositionally biased region" description="Low complexity" evidence="1">
    <location>
        <begin position="77"/>
        <end position="93"/>
    </location>
</feature>
<evidence type="ECO:0000256" key="2">
    <source>
        <dbReference type="SAM" id="Phobius"/>
    </source>
</evidence>
<name>A0ABR5A3V9_9BACL</name>
<reference evidence="3 4" key="1">
    <citation type="submission" date="2014-12" db="EMBL/GenBank/DDBJ databases">
        <title>Draft genome sequence of Cohnella kolymensis strain B-2846.</title>
        <authorList>
            <person name="Karlyshev A.V."/>
            <person name="Kudryashova E.B."/>
        </authorList>
    </citation>
    <scope>NUCLEOTIDE SEQUENCE [LARGE SCALE GENOMIC DNA]</scope>
    <source>
        <strain evidence="3 4">VKM B-2846</strain>
    </source>
</reference>
<sequence length="166" mass="18244">MRKHRSWLMGLGIGLILGASMLKVMLIGKEQAEMVAGQEPISRERLQAEAKMAGFVLLPVNEKRYTQQELDAKIAAAASSNNNKAKPAAPPAKQGKEPRIVTLNVRSNMTLSIVAEELQKHGVIEDAGDFMEKAESIEKKLKIGTAVFIGKPTYKQIMTELTRSKD</sequence>
<gene>
    <name evidence="3" type="ORF">SD71_14885</name>
</gene>
<feature type="region of interest" description="Disordered" evidence="1">
    <location>
        <begin position="77"/>
        <end position="96"/>
    </location>
</feature>
<accession>A0ABR5A3V9</accession>
<keyword evidence="2" id="KW-0812">Transmembrane</keyword>
<keyword evidence="2" id="KW-0472">Membrane</keyword>
<evidence type="ECO:0000256" key="1">
    <source>
        <dbReference type="SAM" id="MobiDB-lite"/>
    </source>
</evidence>
<keyword evidence="2" id="KW-1133">Transmembrane helix</keyword>